<keyword evidence="1" id="KW-0479">Metal-binding</keyword>
<dbReference type="SUPFAM" id="SSF51197">
    <property type="entry name" value="Clavaminate synthase-like"/>
    <property type="match status" value="1"/>
</dbReference>
<evidence type="ECO:0000313" key="4">
    <source>
        <dbReference type="EMBL" id="KAL0310545.1"/>
    </source>
</evidence>
<dbReference type="Pfam" id="PF14226">
    <property type="entry name" value="DIOX_N"/>
    <property type="match status" value="1"/>
</dbReference>
<dbReference type="InterPro" id="IPR026992">
    <property type="entry name" value="DIOX_N"/>
</dbReference>
<sequence>MVVLSQPIVDNLAQFKTCKPAPDIFSGIPVVDLSDPNAKARVVEACREFGFFKLINHGVSMELFNLLEARPLSSSIYPSKKRRNPALPILSATATRESDPTVMWAGLSTFSSPPPTHTIPTPFSLEFPKLCGVL</sequence>
<dbReference type="InterPro" id="IPR027443">
    <property type="entry name" value="IPNS-like_sf"/>
</dbReference>
<comment type="caution">
    <text evidence="4">The sequence shown here is derived from an EMBL/GenBank/DDBJ whole genome shotgun (WGS) entry which is preliminary data.</text>
</comment>
<dbReference type="GO" id="GO:0016706">
    <property type="term" value="F:2-oxoglutarate-dependent dioxygenase activity"/>
    <property type="evidence" value="ECO:0007669"/>
    <property type="project" value="UniProtKB-ARBA"/>
</dbReference>
<gene>
    <name evidence="4" type="ORF">Sangu_2349200</name>
</gene>
<dbReference type="EMBL" id="JACGWK010000016">
    <property type="protein sequence ID" value="KAL0310545.1"/>
    <property type="molecule type" value="Genomic_DNA"/>
</dbReference>
<organism evidence="4">
    <name type="scientific">Sesamum angustifolium</name>
    <dbReference type="NCBI Taxonomy" id="2727405"/>
    <lineage>
        <taxon>Eukaryota</taxon>
        <taxon>Viridiplantae</taxon>
        <taxon>Streptophyta</taxon>
        <taxon>Embryophyta</taxon>
        <taxon>Tracheophyta</taxon>
        <taxon>Spermatophyta</taxon>
        <taxon>Magnoliopsida</taxon>
        <taxon>eudicotyledons</taxon>
        <taxon>Gunneridae</taxon>
        <taxon>Pentapetalae</taxon>
        <taxon>asterids</taxon>
        <taxon>lamiids</taxon>
        <taxon>Lamiales</taxon>
        <taxon>Pedaliaceae</taxon>
        <taxon>Sesamum</taxon>
    </lineage>
</organism>
<proteinExistence type="predicted"/>
<feature type="domain" description="Non-haem dioxygenase N-terminal" evidence="3">
    <location>
        <begin position="28"/>
        <end position="65"/>
    </location>
</feature>
<reference evidence="4" key="2">
    <citation type="journal article" date="2024" name="Plant">
        <title>Genomic evolution and insights into agronomic trait innovations of Sesamum species.</title>
        <authorList>
            <person name="Miao H."/>
            <person name="Wang L."/>
            <person name="Qu L."/>
            <person name="Liu H."/>
            <person name="Sun Y."/>
            <person name="Le M."/>
            <person name="Wang Q."/>
            <person name="Wei S."/>
            <person name="Zheng Y."/>
            <person name="Lin W."/>
            <person name="Duan Y."/>
            <person name="Cao H."/>
            <person name="Xiong S."/>
            <person name="Wang X."/>
            <person name="Wei L."/>
            <person name="Li C."/>
            <person name="Ma Q."/>
            <person name="Ju M."/>
            <person name="Zhao R."/>
            <person name="Li G."/>
            <person name="Mu C."/>
            <person name="Tian Q."/>
            <person name="Mei H."/>
            <person name="Zhang T."/>
            <person name="Gao T."/>
            <person name="Zhang H."/>
        </authorList>
    </citation>
    <scope>NUCLEOTIDE SEQUENCE</scope>
    <source>
        <strain evidence="4">G01</strain>
    </source>
</reference>
<dbReference type="GO" id="GO:0046872">
    <property type="term" value="F:metal ion binding"/>
    <property type="evidence" value="ECO:0007669"/>
    <property type="project" value="UniProtKB-KW"/>
</dbReference>
<accession>A0AAW2KU51</accession>
<dbReference type="AlphaFoldDB" id="A0AAW2KU51"/>
<keyword evidence="2" id="KW-0408">Iron</keyword>
<evidence type="ECO:0000259" key="3">
    <source>
        <dbReference type="Pfam" id="PF14226"/>
    </source>
</evidence>
<reference evidence="4" key="1">
    <citation type="submission" date="2020-06" db="EMBL/GenBank/DDBJ databases">
        <authorList>
            <person name="Li T."/>
            <person name="Hu X."/>
            <person name="Zhang T."/>
            <person name="Song X."/>
            <person name="Zhang H."/>
            <person name="Dai N."/>
            <person name="Sheng W."/>
            <person name="Hou X."/>
            <person name="Wei L."/>
        </authorList>
    </citation>
    <scope>NUCLEOTIDE SEQUENCE</scope>
    <source>
        <strain evidence="4">G01</strain>
        <tissue evidence="4">Leaf</tissue>
    </source>
</reference>
<evidence type="ECO:0000256" key="2">
    <source>
        <dbReference type="ARBA" id="ARBA00023004"/>
    </source>
</evidence>
<protein>
    <submittedName>
        <fullName evidence="4">Gibberellin 2-beta-dioxygenase</fullName>
    </submittedName>
</protein>
<dbReference type="Gene3D" id="2.60.120.330">
    <property type="entry name" value="B-lactam Antibiotic, Isopenicillin N Synthase, Chain"/>
    <property type="match status" value="1"/>
</dbReference>
<evidence type="ECO:0000256" key="1">
    <source>
        <dbReference type="ARBA" id="ARBA00022723"/>
    </source>
</evidence>
<name>A0AAW2KU51_9LAMI</name>